<dbReference type="RefSeq" id="WP_109279289.1">
    <property type="nucleotide sequence ID" value="NZ_JBFAUK010000005.1"/>
</dbReference>
<name>A0ABV3JV64_STRON</name>
<gene>
    <name evidence="2" type="ORF">AB0L16_09885</name>
</gene>
<accession>A0ABV3JV64</accession>
<keyword evidence="1" id="KW-0812">Transmembrane</keyword>
<evidence type="ECO:0008006" key="4">
    <source>
        <dbReference type="Google" id="ProtNLM"/>
    </source>
</evidence>
<keyword evidence="1" id="KW-0472">Membrane</keyword>
<protein>
    <recommendedName>
        <fullName evidence="4">Integral membrane protein</fullName>
    </recommendedName>
</protein>
<comment type="caution">
    <text evidence="2">The sequence shown here is derived from an EMBL/GenBank/DDBJ whole genome shotgun (WGS) entry which is preliminary data.</text>
</comment>
<evidence type="ECO:0000313" key="3">
    <source>
        <dbReference type="Proteomes" id="UP001552594"/>
    </source>
</evidence>
<dbReference type="EMBL" id="JBFAUK010000005">
    <property type="protein sequence ID" value="MEV5506776.1"/>
    <property type="molecule type" value="Genomic_DNA"/>
</dbReference>
<organism evidence="2 3">
    <name type="scientific">Streptomyces orinoci</name>
    <name type="common">Streptoverticillium orinoci</name>
    <dbReference type="NCBI Taxonomy" id="67339"/>
    <lineage>
        <taxon>Bacteria</taxon>
        <taxon>Bacillati</taxon>
        <taxon>Actinomycetota</taxon>
        <taxon>Actinomycetes</taxon>
        <taxon>Kitasatosporales</taxon>
        <taxon>Streptomycetaceae</taxon>
        <taxon>Streptomyces</taxon>
    </lineage>
</organism>
<reference evidence="2 3" key="1">
    <citation type="submission" date="2024-06" db="EMBL/GenBank/DDBJ databases">
        <title>The Natural Products Discovery Center: Release of the First 8490 Sequenced Strains for Exploring Actinobacteria Biosynthetic Diversity.</title>
        <authorList>
            <person name="Kalkreuter E."/>
            <person name="Kautsar S.A."/>
            <person name="Yang D."/>
            <person name="Bader C.D."/>
            <person name="Teijaro C.N."/>
            <person name="Fluegel L."/>
            <person name="Davis C.M."/>
            <person name="Simpson J.R."/>
            <person name="Lauterbach L."/>
            <person name="Steele A.D."/>
            <person name="Gui C."/>
            <person name="Meng S."/>
            <person name="Li G."/>
            <person name="Viehrig K."/>
            <person name="Ye F."/>
            <person name="Su P."/>
            <person name="Kiefer A.F."/>
            <person name="Nichols A."/>
            <person name="Cepeda A.J."/>
            <person name="Yan W."/>
            <person name="Fan B."/>
            <person name="Jiang Y."/>
            <person name="Adhikari A."/>
            <person name="Zheng C.-J."/>
            <person name="Schuster L."/>
            <person name="Cowan T.M."/>
            <person name="Smanski M.J."/>
            <person name="Chevrette M.G."/>
            <person name="De Carvalho L.P.S."/>
            <person name="Shen B."/>
        </authorList>
    </citation>
    <scope>NUCLEOTIDE SEQUENCE [LARGE SCALE GENOMIC DNA]</scope>
    <source>
        <strain evidence="2 3">NPDC052347</strain>
    </source>
</reference>
<evidence type="ECO:0000313" key="2">
    <source>
        <dbReference type="EMBL" id="MEV5506776.1"/>
    </source>
</evidence>
<dbReference type="Proteomes" id="UP001552594">
    <property type="component" value="Unassembled WGS sequence"/>
</dbReference>
<proteinExistence type="predicted"/>
<sequence>MTAPPAAVTAAIALVPPAVGGGVDLLTGSAHAWGLALGAVLAALWATAFAAAHGGVSWVIPLPPLVVFAVTAVGSLLFADASPLRGEPLTTAAARWAVHSFPVMVAAQCAALAVLVLRAIRTPGGGGHGHA</sequence>
<feature type="transmembrane region" description="Helical" evidence="1">
    <location>
        <begin position="99"/>
        <end position="120"/>
    </location>
</feature>
<feature type="transmembrane region" description="Helical" evidence="1">
    <location>
        <begin position="58"/>
        <end position="79"/>
    </location>
</feature>
<keyword evidence="3" id="KW-1185">Reference proteome</keyword>
<feature type="transmembrane region" description="Helical" evidence="1">
    <location>
        <begin position="30"/>
        <end position="51"/>
    </location>
</feature>
<evidence type="ECO:0000256" key="1">
    <source>
        <dbReference type="SAM" id="Phobius"/>
    </source>
</evidence>
<keyword evidence="1" id="KW-1133">Transmembrane helix</keyword>